<comment type="caution">
    <text evidence="2">The sequence shown here is derived from an EMBL/GenBank/DDBJ whole genome shotgun (WGS) entry which is preliminary data.</text>
</comment>
<reference evidence="2" key="1">
    <citation type="submission" date="2019-11" db="EMBL/GenBank/DDBJ databases">
        <title>Bipolaris sorokiniana Genome sequencing.</title>
        <authorList>
            <person name="Wang H."/>
        </authorList>
    </citation>
    <scope>NUCLEOTIDE SEQUENCE</scope>
</reference>
<proteinExistence type="predicted"/>
<dbReference type="EMBL" id="WNKQ01000013">
    <property type="protein sequence ID" value="KAF5847514.1"/>
    <property type="molecule type" value="Genomic_DNA"/>
</dbReference>
<protein>
    <submittedName>
        <fullName evidence="2">Uncharacterized protein</fullName>
    </submittedName>
</protein>
<evidence type="ECO:0000313" key="2">
    <source>
        <dbReference type="EMBL" id="KAF5847514.1"/>
    </source>
</evidence>
<feature type="region of interest" description="Disordered" evidence="1">
    <location>
        <begin position="1"/>
        <end position="62"/>
    </location>
</feature>
<name>A0A8H6DTK7_COCSA</name>
<dbReference type="Proteomes" id="UP000624244">
    <property type="component" value="Unassembled WGS sequence"/>
</dbReference>
<dbReference type="AlphaFoldDB" id="A0A8H6DTK7"/>
<sequence>MQDSQTKRIYAQASSSNLKPDAQTSSDSHRTNGGNTNSSEQVAPSTHESKETNVKEGKTAWHMERWLNETTKESTWSVHGRF</sequence>
<feature type="compositionally biased region" description="Basic and acidic residues" evidence="1">
    <location>
        <begin position="47"/>
        <end position="62"/>
    </location>
</feature>
<evidence type="ECO:0000313" key="3">
    <source>
        <dbReference type="Proteomes" id="UP000624244"/>
    </source>
</evidence>
<evidence type="ECO:0000256" key="1">
    <source>
        <dbReference type="SAM" id="MobiDB-lite"/>
    </source>
</evidence>
<organism evidence="2 3">
    <name type="scientific">Cochliobolus sativus</name>
    <name type="common">Common root rot and spot blotch fungus</name>
    <name type="synonym">Bipolaris sorokiniana</name>
    <dbReference type="NCBI Taxonomy" id="45130"/>
    <lineage>
        <taxon>Eukaryota</taxon>
        <taxon>Fungi</taxon>
        <taxon>Dikarya</taxon>
        <taxon>Ascomycota</taxon>
        <taxon>Pezizomycotina</taxon>
        <taxon>Dothideomycetes</taxon>
        <taxon>Pleosporomycetidae</taxon>
        <taxon>Pleosporales</taxon>
        <taxon>Pleosporineae</taxon>
        <taxon>Pleosporaceae</taxon>
        <taxon>Bipolaris</taxon>
    </lineage>
</organism>
<feature type="compositionally biased region" description="Polar residues" evidence="1">
    <location>
        <begin position="12"/>
        <end position="46"/>
    </location>
</feature>
<accession>A0A8H6DTK7</accession>
<gene>
    <name evidence="2" type="ORF">GGP41_000208</name>
</gene>